<dbReference type="InterPro" id="IPR020046">
    <property type="entry name" value="5-3_exonucl_a-hlix_arch_N"/>
</dbReference>
<dbReference type="InterPro" id="IPR002562">
    <property type="entry name" value="3'-5'_exonuclease_dom"/>
</dbReference>
<dbReference type="FunFam" id="1.10.150.20:FF:000003">
    <property type="entry name" value="DNA polymerase I"/>
    <property type="match status" value="1"/>
</dbReference>
<dbReference type="InterPro" id="IPR043502">
    <property type="entry name" value="DNA/RNA_pol_sf"/>
</dbReference>
<evidence type="ECO:0000256" key="9">
    <source>
        <dbReference type="ARBA" id="ARBA00022801"/>
    </source>
</evidence>
<dbReference type="InterPro" id="IPR018320">
    <property type="entry name" value="DNA_polymerase_1"/>
</dbReference>
<dbReference type="Pfam" id="PF00476">
    <property type="entry name" value="DNA_pol_A"/>
    <property type="match status" value="1"/>
</dbReference>
<dbReference type="FunFam" id="1.10.150.20:FF:000002">
    <property type="entry name" value="DNA polymerase I"/>
    <property type="match status" value="1"/>
</dbReference>
<dbReference type="SMART" id="SM00279">
    <property type="entry name" value="HhH2"/>
    <property type="match status" value="1"/>
</dbReference>
<accession>A0A1H3DYB2</accession>
<keyword evidence="13 16" id="KW-0234">DNA repair</keyword>
<dbReference type="SUPFAM" id="SSF88723">
    <property type="entry name" value="PIN domain-like"/>
    <property type="match status" value="1"/>
</dbReference>
<dbReference type="InterPro" id="IPR002421">
    <property type="entry name" value="5-3_exonuclease"/>
</dbReference>
<evidence type="ECO:0000256" key="11">
    <source>
        <dbReference type="ARBA" id="ARBA00022932"/>
    </source>
</evidence>
<dbReference type="GO" id="GO:0006302">
    <property type="term" value="P:double-strand break repair"/>
    <property type="evidence" value="ECO:0007669"/>
    <property type="project" value="TreeGrafter"/>
</dbReference>
<feature type="domain" description="DNA-directed DNA polymerase family A palm" evidence="19">
    <location>
        <begin position="640"/>
        <end position="847"/>
    </location>
</feature>
<evidence type="ECO:0000256" key="1">
    <source>
        <dbReference type="ARBA" id="ARBA00007705"/>
    </source>
</evidence>
<dbReference type="GO" id="GO:0008408">
    <property type="term" value="F:3'-5' exonuclease activity"/>
    <property type="evidence" value="ECO:0007669"/>
    <property type="project" value="InterPro"/>
</dbReference>
<keyword evidence="8 16" id="KW-0227">DNA damage</keyword>
<evidence type="ECO:0000256" key="13">
    <source>
        <dbReference type="ARBA" id="ARBA00023204"/>
    </source>
</evidence>
<keyword evidence="5 16" id="KW-0548">Nucleotidyltransferase</keyword>
<name>A0A1H3DYB2_EUBBA</name>
<evidence type="ECO:0000256" key="16">
    <source>
        <dbReference type="RuleBase" id="RU004460"/>
    </source>
</evidence>
<evidence type="ECO:0000313" key="21">
    <source>
        <dbReference type="Proteomes" id="UP000199652"/>
    </source>
</evidence>
<evidence type="ECO:0000313" key="20">
    <source>
        <dbReference type="EMBL" id="SDX71330.1"/>
    </source>
</evidence>
<dbReference type="NCBIfam" id="NF004397">
    <property type="entry name" value="PRK05755.1"/>
    <property type="match status" value="1"/>
</dbReference>
<keyword evidence="11 16" id="KW-0239">DNA-directed DNA polymerase</keyword>
<dbReference type="SUPFAM" id="SSF56672">
    <property type="entry name" value="DNA/RNA polymerases"/>
    <property type="match status" value="1"/>
</dbReference>
<dbReference type="OrthoDB" id="9806424at2"/>
<evidence type="ECO:0000256" key="3">
    <source>
        <dbReference type="ARBA" id="ARBA00020311"/>
    </source>
</evidence>
<evidence type="ECO:0000256" key="10">
    <source>
        <dbReference type="ARBA" id="ARBA00022839"/>
    </source>
</evidence>
<evidence type="ECO:0000256" key="15">
    <source>
        <dbReference type="NCBIfam" id="TIGR00593"/>
    </source>
</evidence>
<dbReference type="InterPro" id="IPR036279">
    <property type="entry name" value="5-3_exonuclease_C_sf"/>
</dbReference>
<dbReference type="Gene3D" id="3.30.420.10">
    <property type="entry name" value="Ribonuclease H-like superfamily/Ribonuclease H"/>
    <property type="match status" value="1"/>
</dbReference>
<keyword evidence="6 16" id="KW-0235">DNA replication</keyword>
<dbReference type="CDD" id="cd09859">
    <property type="entry name" value="PIN_53EXO"/>
    <property type="match status" value="1"/>
</dbReference>
<keyword evidence="4 16" id="KW-0808">Transferase</keyword>
<feature type="domain" description="3'-5' exonuclease" evidence="17">
    <location>
        <begin position="302"/>
        <end position="473"/>
    </location>
</feature>
<dbReference type="Gene3D" id="1.10.150.20">
    <property type="entry name" value="5' to 3' exonuclease, C-terminal subdomain"/>
    <property type="match status" value="2"/>
</dbReference>
<evidence type="ECO:0000256" key="12">
    <source>
        <dbReference type="ARBA" id="ARBA00023125"/>
    </source>
</evidence>
<dbReference type="InterPro" id="IPR054690">
    <property type="entry name" value="DNA_polI_exonuclease"/>
</dbReference>
<evidence type="ECO:0000256" key="8">
    <source>
        <dbReference type="ARBA" id="ARBA00022763"/>
    </source>
</evidence>
<dbReference type="SMART" id="SM00482">
    <property type="entry name" value="POLAc"/>
    <property type="match status" value="1"/>
</dbReference>
<evidence type="ECO:0000259" key="17">
    <source>
        <dbReference type="SMART" id="SM00474"/>
    </source>
</evidence>
<dbReference type="PANTHER" id="PTHR10133:SF27">
    <property type="entry name" value="DNA POLYMERASE NU"/>
    <property type="match status" value="1"/>
</dbReference>
<keyword evidence="9" id="KW-0378">Hydrolase</keyword>
<dbReference type="EC" id="2.7.7.7" evidence="2 15"/>
<dbReference type="GO" id="GO:0008409">
    <property type="term" value="F:5'-3' exonuclease activity"/>
    <property type="evidence" value="ECO:0007669"/>
    <property type="project" value="InterPro"/>
</dbReference>
<dbReference type="GO" id="GO:0006261">
    <property type="term" value="P:DNA-templated DNA replication"/>
    <property type="evidence" value="ECO:0007669"/>
    <property type="project" value="UniProtKB-UniRule"/>
</dbReference>
<evidence type="ECO:0000256" key="7">
    <source>
        <dbReference type="ARBA" id="ARBA00022722"/>
    </source>
</evidence>
<evidence type="ECO:0000259" key="18">
    <source>
        <dbReference type="SMART" id="SM00475"/>
    </source>
</evidence>
<keyword evidence="12 16" id="KW-0238">DNA-binding</keyword>
<evidence type="ECO:0000256" key="14">
    <source>
        <dbReference type="ARBA" id="ARBA00049244"/>
    </source>
</evidence>
<dbReference type="SUPFAM" id="SSF47807">
    <property type="entry name" value="5' to 3' exonuclease, C-terminal subdomain"/>
    <property type="match status" value="1"/>
</dbReference>
<comment type="similarity">
    <text evidence="1 16">Belongs to the DNA polymerase type-A family.</text>
</comment>
<sequence length="883" mass="99138">MRKKSILIDGNSLLYRMFYGIREMTTAKGVPTNAIYGFVGVLVKIEQEYRPDYFGVAFDLKAPTFRHEKYTDYKAGRDKMPEDLGSQFVLLKELLRKMEVPILELSGYEADDIIGTLAKEGERQDADTFIITGDKDSFQLVDDRISVLYTTTRSGNQFTTVDADYIMERYGVTPPELIDVKALMGDPSDNIPGVAGIGEKTAIKLIKAYHTIDGLYDHIDDLKGKQKEKLVDGRESAYESRFLGEICVMAPVEKHIEDLAFDGMFTDSAKEMLAELEFKSILKKVDGADAVLTAHQGDMLPFTLIEDQRSLMGLLGQINQFSRVFIYALEEGDALWMALRAGSQYYFLPNAAMVEAFIGGLADIPVADDVEIIGQDLKQLTHIFNRFGGCIPNYTFDTMIGGYLLNPSDSRYHLSALAAKYLDEALPDDEEFFGKGKTKKAAEDIDVGVLAPYTIRLCDALYRLWKLLPEKIEEDGMTCLMDTIELPLLAIMASMEELGFTIDVGALEALSHSFEKRLLELTQEIYDLAGETFNINSTKQLGVILFDNLKLPVIKKTKTGYSTSVEVLEELKLFHPIIEKILEYRSLSKLDGTYGKGLIKLIDPKTHRVYSTFNQTVAATGRLSSSDPNLQNIPVKTELGREIRRVFIPSAPDRILVDADYSQIELRVLAHLSGDENLIDAFKKEQDIHTRTASEIFGVPMDEVTREQRGHAKAINFGLIYGKQAFSLGKELGISRKEAQDYIDTYFARYPKVAAYMENVVTEAKEKGYVTTLWGRRRYLPEIHSRNRMLVQSGERMALNTPIQGTAADIIKKAMITVSARLAQEGLKAKLILQVHDELIVDALESEQEQVLSILIQEMERAAVLSVPLTVDAHCGHSWYEVK</sequence>
<protein>
    <recommendedName>
        <fullName evidence="3 15">DNA polymerase I</fullName>
        <ecNumber evidence="2 15">2.7.7.7</ecNumber>
    </recommendedName>
</protein>
<dbReference type="InterPro" id="IPR029060">
    <property type="entry name" value="PIN-like_dom_sf"/>
</dbReference>
<dbReference type="GO" id="GO:0003677">
    <property type="term" value="F:DNA binding"/>
    <property type="evidence" value="ECO:0007669"/>
    <property type="project" value="UniProtKB-UniRule"/>
</dbReference>
<dbReference type="RefSeq" id="WP_090244067.1">
    <property type="nucleotide sequence ID" value="NZ_FNOU01000006.1"/>
</dbReference>
<dbReference type="FunFam" id="3.40.50.1010:FF:000001">
    <property type="entry name" value="DNA polymerase I"/>
    <property type="match status" value="1"/>
</dbReference>
<evidence type="ECO:0000256" key="5">
    <source>
        <dbReference type="ARBA" id="ARBA00022695"/>
    </source>
</evidence>
<dbReference type="PRINTS" id="PR00868">
    <property type="entry name" value="DNAPOLI"/>
</dbReference>
<proteinExistence type="inferred from homology"/>
<dbReference type="Pfam" id="PF22619">
    <property type="entry name" value="DNA_polI_exo1"/>
    <property type="match status" value="1"/>
</dbReference>
<keyword evidence="7" id="KW-0540">Nuclease</keyword>
<dbReference type="AlphaFoldDB" id="A0A1H3DYB2"/>
<dbReference type="InterPro" id="IPR002298">
    <property type="entry name" value="DNA_polymerase_A"/>
</dbReference>
<comment type="subunit">
    <text evidence="16">Single-chain monomer with multiple functions.</text>
</comment>
<dbReference type="NCBIfam" id="TIGR00593">
    <property type="entry name" value="pola"/>
    <property type="match status" value="1"/>
</dbReference>
<dbReference type="CDD" id="cd08637">
    <property type="entry name" value="DNA_pol_A_pol_I_C"/>
    <property type="match status" value="1"/>
</dbReference>
<dbReference type="InterPro" id="IPR020045">
    <property type="entry name" value="DNA_polI_H3TH"/>
</dbReference>
<dbReference type="GO" id="GO:0003887">
    <property type="term" value="F:DNA-directed DNA polymerase activity"/>
    <property type="evidence" value="ECO:0007669"/>
    <property type="project" value="UniProtKB-UniRule"/>
</dbReference>
<dbReference type="CDD" id="cd06140">
    <property type="entry name" value="DNA_polA_I_Bacillus_like_exo"/>
    <property type="match status" value="1"/>
</dbReference>
<evidence type="ECO:0000259" key="19">
    <source>
        <dbReference type="SMART" id="SM00482"/>
    </source>
</evidence>
<dbReference type="SUPFAM" id="SSF53098">
    <property type="entry name" value="Ribonuclease H-like"/>
    <property type="match status" value="1"/>
</dbReference>
<dbReference type="FunFam" id="1.20.1060.10:FF:000001">
    <property type="entry name" value="DNA polymerase I"/>
    <property type="match status" value="1"/>
</dbReference>
<dbReference type="Proteomes" id="UP000199652">
    <property type="component" value="Unassembled WGS sequence"/>
</dbReference>
<organism evidence="20 21">
    <name type="scientific">Eubacterium barkeri</name>
    <name type="common">Clostridium barkeri</name>
    <dbReference type="NCBI Taxonomy" id="1528"/>
    <lineage>
        <taxon>Bacteria</taxon>
        <taxon>Bacillati</taxon>
        <taxon>Bacillota</taxon>
        <taxon>Clostridia</taxon>
        <taxon>Eubacteriales</taxon>
        <taxon>Eubacteriaceae</taxon>
        <taxon>Eubacterium</taxon>
    </lineage>
</organism>
<dbReference type="CDD" id="cd09898">
    <property type="entry name" value="H3TH_53EXO"/>
    <property type="match status" value="1"/>
</dbReference>
<evidence type="ECO:0000256" key="4">
    <source>
        <dbReference type="ARBA" id="ARBA00022679"/>
    </source>
</evidence>
<gene>
    <name evidence="16" type="primary">polA</name>
    <name evidence="20" type="ORF">SAMN04488579_10614</name>
</gene>
<dbReference type="Gene3D" id="3.40.50.1010">
    <property type="entry name" value="5'-nuclease"/>
    <property type="match status" value="1"/>
</dbReference>
<keyword evidence="21" id="KW-1185">Reference proteome</keyword>
<evidence type="ECO:0000256" key="2">
    <source>
        <dbReference type="ARBA" id="ARBA00012417"/>
    </source>
</evidence>
<reference evidence="21" key="1">
    <citation type="submission" date="2016-10" db="EMBL/GenBank/DDBJ databases">
        <authorList>
            <person name="Varghese N."/>
            <person name="Submissions S."/>
        </authorList>
    </citation>
    <scope>NUCLEOTIDE SEQUENCE [LARGE SCALE GENOMIC DNA]</scope>
    <source>
        <strain evidence="21">VPI 5359</strain>
    </source>
</reference>
<dbReference type="InterPro" id="IPR012337">
    <property type="entry name" value="RNaseH-like_sf"/>
</dbReference>
<dbReference type="InterPro" id="IPR001098">
    <property type="entry name" value="DNA-dir_DNA_pol_A_palm_dom"/>
</dbReference>
<dbReference type="Gene3D" id="1.20.1060.10">
    <property type="entry name" value="Taq DNA Polymerase, Chain T, domain 4"/>
    <property type="match status" value="1"/>
</dbReference>
<comment type="catalytic activity">
    <reaction evidence="14 16">
        <text>DNA(n) + a 2'-deoxyribonucleoside 5'-triphosphate = DNA(n+1) + diphosphate</text>
        <dbReference type="Rhea" id="RHEA:22508"/>
        <dbReference type="Rhea" id="RHEA-COMP:17339"/>
        <dbReference type="Rhea" id="RHEA-COMP:17340"/>
        <dbReference type="ChEBI" id="CHEBI:33019"/>
        <dbReference type="ChEBI" id="CHEBI:61560"/>
        <dbReference type="ChEBI" id="CHEBI:173112"/>
        <dbReference type="EC" id="2.7.7.7"/>
    </reaction>
</comment>
<evidence type="ECO:0000256" key="6">
    <source>
        <dbReference type="ARBA" id="ARBA00022705"/>
    </source>
</evidence>
<dbReference type="InterPro" id="IPR008918">
    <property type="entry name" value="HhH2"/>
</dbReference>
<dbReference type="STRING" id="1528.SAMN04488579_10614"/>
<feature type="domain" description="5'-3' exonuclease" evidence="18">
    <location>
        <begin position="3"/>
        <end position="262"/>
    </location>
</feature>
<dbReference type="Pfam" id="PF02739">
    <property type="entry name" value="5_3_exonuc_N"/>
    <property type="match status" value="1"/>
</dbReference>
<dbReference type="InterPro" id="IPR036397">
    <property type="entry name" value="RNaseH_sf"/>
</dbReference>
<dbReference type="EMBL" id="FNOU01000006">
    <property type="protein sequence ID" value="SDX71330.1"/>
    <property type="molecule type" value="Genomic_DNA"/>
</dbReference>
<keyword evidence="10" id="KW-0269">Exonuclease</keyword>
<dbReference type="Gene3D" id="3.30.70.370">
    <property type="match status" value="1"/>
</dbReference>
<dbReference type="PANTHER" id="PTHR10133">
    <property type="entry name" value="DNA POLYMERASE I"/>
    <property type="match status" value="1"/>
</dbReference>
<dbReference type="SMART" id="SM00475">
    <property type="entry name" value="53EXOc"/>
    <property type="match status" value="1"/>
</dbReference>
<dbReference type="SMART" id="SM00474">
    <property type="entry name" value="35EXOc"/>
    <property type="match status" value="1"/>
</dbReference>
<dbReference type="Pfam" id="PF01367">
    <property type="entry name" value="5_3_exonuc"/>
    <property type="match status" value="1"/>
</dbReference>